<proteinExistence type="predicted"/>
<evidence type="ECO:0000313" key="3">
    <source>
        <dbReference type="EMBL" id="CRI38226.1"/>
    </source>
</evidence>
<dbReference type="SMR" id="A0A0F7WQ16"/>
<dbReference type="CDD" id="cd00118">
    <property type="entry name" value="LysM"/>
    <property type="match status" value="1"/>
</dbReference>
<evidence type="ECO:0000313" key="5">
    <source>
        <dbReference type="EMBL" id="CRI42711.1"/>
    </source>
</evidence>
<evidence type="ECO:0000313" key="12">
    <source>
        <dbReference type="EMBL" id="CRI53260.1"/>
    </source>
</evidence>
<dbReference type="InterPro" id="IPR036779">
    <property type="entry name" value="LysM_dom_sf"/>
</dbReference>
<dbReference type="SMART" id="SM00257">
    <property type="entry name" value="LysM"/>
    <property type="match status" value="1"/>
</dbReference>
<dbReference type="AlphaFoldDB" id="A0A0F7WQ16"/>
<dbReference type="EMBL" id="LN847235">
    <property type="protein sequence ID" value="CRI47215.1"/>
    <property type="molecule type" value="Genomic_DNA"/>
</dbReference>
<dbReference type="EMBL" id="LN847051">
    <property type="protein sequence ID" value="CRI42711.1"/>
    <property type="molecule type" value="Genomic_DNA"/>
</dbReference>
<gene>
    <name evidence="3" type="ORF">BN1224_CV15_C_00590</name>
    <name evidence="5" type="ORF">BN1224_DC9_BU_00360</name>
    <name evidence="6" type="ORF">BN1224_H12_EJ_00240</name>
    <name evidence="7" type="ORF">BN1224_MUL2216_F_01400</name>
    <name evidence="8" type="ORF">BN1224_Panola_J_00240</name>
    <name evidence="10" type="ORF">BN1224_PB1_B_06060</name>
    <name evidence="9" type="ORF">BN1224_U1271_C_04480</name>
    <name evidence="11" type="ORF">BN1224_UZG1_A_06190</name>
    <name evidence="12" type="ORF">BN1224_Wien2_G_02440</name>
    <name evidence="4" type="ORF">CWL029c_D_01260</name>
</gene>
<organism evidence="12">
    <name type="scientific">Chlamydia pneumoniae</name>
    <name type="common">Chlamydophila pneumoniae</name>
    <dbReference type="NCBI Taxonomy" id="83558"/>
    <lineage>
        <taxon>Bacteria</taxon>
        <taxon>Pseudomonadati</taxon>
        <taxon>Chlamydiota</taxon>
        <taxon>Chlamydiia</taxon>
        <taxon>Chlamydiales</taxon>
        <taxon>Chlamydiaceae</taxon>
        <taxon>Chlamydia/Chlamydophila group</taxon>
        <taxon>Chlamydia</taxon>
    </lineage>
</organism>
<keyword evidence="1" id="KW-0472">Membrane</keyword>
<dbReference type="EMBL" id="LN847244">
    <property type="protein sequence ID" value="CRI49508.1"/>
    <property type="molecule type" value="Genomic_DNA"/>
</dbReference>
<dbReference type="GeneID" id="45050640"/>
<sequence>MAFKRKTRWLWQVLILSVGLNMLFLLLFYSAIFRKDIYKLHLFSGPLIAKSSRKVYLSEDFLNEISQASLDDLISLFKDERYMYGRPIKLWALSVAIASHHIDITPVLSKPLTYTELKGSSVRWLLPNIDLKDFPVILDYLRCHKYPYTSKGLFLLIEKMVQEGWVDEDCLYHFCSTPEFLYLRTLLVGADVQASSVASLARMVIRCGSERFFHFCNEESRTSMISATQRQKVLKSYLDCEESLAALLLLVHDSDVVLHEFCDEDLEKVIRLMPQESPYSQNFFSRLQHSPRRELACMSTQRVEAPRVQEDQDEEYVVQDGDSLWLIAKRFGIPMDKIIQKNGLNHHRLFPGKVLKLPAKQS</sequence>
<keyword evidence="1" id="KW-0812">Transmembrane</keyword>
<dbReference type="EMBL" id="LN847254">
    <property type="protein sequence ID" value="CRI53260.1"/>
    <property type="molecule type" value="Genomic_DNA"/>
</dbReference>
<dbReference type="EMBL" id="LN847227">
    <property type="protein sequence ID" value="CRI46085.1"/>
    <property type="molecule type" value="Genomic_DNA"/>
</dbReference>
<dbReference type="EMBL" id="LN847240">
    <property type="protein sequence ID" value="CRI50637.1"/>
    <property type="molecule type" value="Genomic_DNA"/>
</dbReference>
<protein>
    <submittedName>
        <fullName evidence="12">Uncharacterized protein CPn_0593/CP_0155/CPj0593/CpB0616</fullName>
    </submittedName>
</protein>
<evidence type="ECO:0000313" key="4">
    <source>
        <dbReference type="EMBL" id="CRI40489.1"/>
    </source>
</evidence>
<reference evidence="12" key="1">
    <citation type="submission" date="2015-05" db="EMBL/GenBank/DDBJ databases">
        <authorList>
            <person name="Rattei Thomas"/>
        </authorList>
    </citation>
    <scope>NUCLEOTIDE SEQUENCE</scope>
    <source>
        <strain evidence="3">CV15</strain>
        <strain evidence="4">CWL029c</strain>
        <strain evidence="5">DC9</strain>
        <strain evidence="6">H12</strain>
        <strain evidence="7">MUL2216</strain>
        <strain evidence="8">Panola</strain>
        <strain evidence="10">PB1</strain>
        <strain evidence="9">U1271</strain>
        <strain evidence="11">UZG1</strain>
        <strain evidence="12">Wien2</strain>
    </source>
</reference>
<dbReference type="Gene3D" id="3.10.350.10">
    <property type="entry name" value="LysM domain"/>
    <property type="match status" value="1"/>
</dbReference>
<dbReference type="EMBL" id="LN847245">
    <property type="protein sequence ID" value="CRI51764.1"/>
    <property type="molecule type" value="Genomic_DNA"/>
</dbReference>
<dbReference type="EMBL" id="LN846999">
    <property type="protein sequence ID" value="CRI38226.1"/>
    <property type="molecule type" value="Genomic_DNA"/>
</dbReference>
<keyword evidence="1" id="KW-1133">Transmembrane helix</keyword>
<evidence type="ECO:0000313" key="10">
    <source>
        <dbReference type="EMBL" id="CRI50637.1"/>
    </source>
</evidence>
<evidence type="ECO:0000313" key="11">
    <source>
        <dbReference type="EMBL" id="CRI51764.1"/>
    </source>
</evidence>
<evidence type="ECO:0000313" key="8">
    <source>
        <dbReference type="EMBL" id="CRI47215.1"/>
    </source>
</evidence>
<accession>A0A0F7WQ16</accession>
<evidence type="ECO:0000313" key="6">
    <source>
        <dbReference type="EMBL" id="CRI43846.1"/>
    </source>
</evidence>
<dbReference type="OrthoDB" id="17478at2"/>
<evidence type="ECO:0000256" key="1">
    <source>
        <dbReference type="SAM" id="Phobius"/>
    </source>
</evidence>
<dbReference type="PROSITE" id="PS51782">
    <property type="entry name" value="LYSM"/>
    <property type="match status" value="1"/>
</dbReference>
<dbReference type="Pfam" id="PF01476">
    <property type="entry name" value="LysM"/>
    <property type="match status" value="1"/>
</dbReference>
<evidence type="ECO:0000313" key="9">
    <source>
        <dbReference type="EMBL" id="CRI49508.1"/>
    </source>
</evidence>
<dbReference type="PATRIC" id="fig|83558.13.peg.630"/>
<dbReference type="InterPro" id="IPR018392">
    <property type="entry name" value="LysM"/>
</dbReference>
<name>A0A0F7WQ16_CHLPN</name>
<feature type="domain" description="LysM" evidence="2">
    <location>
        <begin position="314"/>
        <end position="357"/>
    </location>
</feature>
<evidence type="ECO:0000313" key="7">
    <source>
        <dbReference type="EMBL" id="CRI46085.1"/>
    </source>
</evidence>
<dbReference type="SUPFAM" id="SSF54106">
    <property type="entry name" value="LysM domain"/>
    <property type="match status" value="1"/>
</dbReference>
<dbReference type="EMBL" id="LN847004">
    <property type="protein sequence ID" value="CRI40489.1"/>
    <property type="molecule type" value="Genomic_DNA"/>
</dbReference>
<feature type="transmembrane region" description="Helical" evidence="1">
    <location>
        <begin position="9"/>
        <end position="32"/>
    </location>
</feature>
<dbReference type="RefSeq" id="WP_010883231.1">
    <property type="nucleotide sequence ID" value="NZ_LN846980.1"/>
</dbReference>
<dbReference type="EMBL" id="LN847189">
    <property type="protein sequence ID" value="CRI43846.1"/>
    <property type="molecule type" value="Genomic_DNA"/>
</dbReference>
<evidence type="ECO:0000259" key="2">
    <source>
        <dbReference type="PROSITE" id="PS51782"/>
    </source>
</evidence>